<reference evidence="8" key="2">
    <citation type="submission" date="2015-03" db="EMBL/GenBank/DDBJ databases">
        <title>Genome sequence of Paenibacillus beijingensis strain DSM 24997T.</title>
        <authorList>
            <person name="Kwak Y."/>
            <person name="Shin J.-H."/>
        </authorList>
    </citation>
    <scope>NUCLEOTIDE SEQUENCE [LARGE SCALE GENOMIC DNA]</scope>
    <source>
        <strain evidence="8">DSM 24997</strain>
    </source>
</reference>
<evidence type="ECO:0000313" key="8">
    <source>
        <dbReference type="Proteomes" id="UP000032633"/>
    </source>
</evidence>
<gene>
    <name evidence="7" type="ORF">VN24_04265</name>
</gene>
<feature type="transmembrane region" description="Helical" evidence="6">
    <location>
        <begin position="27"/>
        <end position="44"/>
    </location>
</feature>
<dbReference type="PANTHER" id="PTHR30250:SF11">
    <property type="entry name" value="O-ANTIGEN TRANSPORTER-RELATED"/>
    <property type="match status" value="1"/>
</dbReference>
<keyword evidence="8" id="KW-1185">Reference proteome</keyword>
<feature type="transmembrane region" description="Helical" evidence="6">
    <location>
        <begin position="339"/>
        <end position="356"/>
    </location>
</feature>
<evidence type="ECO:0000256" key="4">
    <source>
        <dbReference type="ARBA" id="ARBA00022989"/>
    </source>
</evidence>
<feature type="transmembrane region" description="Helical" evidence="6">
    <location>
        <begin position="126"/>
        <end position="147"/>
    </location>
</feature>
<dbReference type="Proteomes" id="UP000032633">
    <property type="component" value="Chromosome"/>
</dbReference>
<evidence type="ECO:0000256" key="1">
    <source>
        <dbReference type="ARBA" id="ARBA00004651"/>
    </source>
</evidence>
<dbReference type="PANTHER" id="PTHR30250">
    <property type="entry name" value="PST FAMILY PREDICTED COLANIC ACID TRANSPORTER"/>
    <property type="match status" value="1"/>
</dbReference>
<keyword evidence="2" id="KW-1003">Cell membrane</keyword>
<feature type="transmembrane region" description="Helical" evidence="6">
    <location>
        <begin position="56"/>
        <end position="76"/>
    </location>
</feature>
<feature type="transmembrane region" description="Helical" evidence="6">
    <location>
        <begin position="304"/>
        <end position="327"/>
    </location>
</feature>
<reference evidence="7 8" key="1">
    <citation type="journal article" date="2015" name="J. Biotechnol.">
        <title>Complete genome sequence of Paenibacillus beijingensis 7188(T) (=DSM 24997(T)), a novel rhizobacterium from jujube garden soil.</title>
        <authorList>
            <person name="Kwak Y."/>
            <person name="Shin J.H."/>
        </authorList>
    </citation>
    <scope>NUCLEOTIDE SEQUENCE [LARGE SCALE GENOMIC DNA]</scope>
    <source>
        <strain evidence="7 8">DSM 24997</strain>
    </source>
</reference>
<dbReference type="GO" id="GO:0005886">
    <property type="term" value="C:plasma membrane"/>
    <property type="evidence" value="ECO:0007669"/>
    <property type="project" value="UniProtKB-SubCell"/>
</dbReference>
<feature type="transmembrane region" description="Helical" evidence="6">
    <location>
        <begin position="393"/>
        <end position="418"/>
    </location>
</feature>
<evidence type="ECO:0000256" key="2">
    <source>
        <dbReference type="ARBA" id="ARBA00022475"/>
    </source>
</evidence>
<dbReference type="Pfam" id="PF13440">
    <property type="entry name" value="Polysacc_synt_3"/>
    <property type="match status" value="1"/>
</dbReference>
<protein>
    <submittedName>
        <fullName evidence="7">Membrane protein</fullName>
    </submittedName>
</protein>
<dbReference type="PATRIC" id="fig|1126833.4.peg.934"/>
<evidence type="ECO:0000256" key="5">
    <source>
        <dbReference type="ARBA" id="ARBA00023136"/>
    </source>
</evidence>
<feature type="transmembrane region" description="Helical" evidence="6">
    <location>
        <begin position="368"/>
        <end position="387"/>
    </location>
</feature>
<feature type="transmembrane region" description="Helical" evidence="6">
    <location>
        <begin position="88"/>
        <end position="111"/>
    </location>
</feature>
<evidence type="ECO:0000256" key="3">
    <source>
        <dbReference type="ARBA" id="ARBA00022692"/>
    </source>
</evidence>
<dbReference type="STRING" id="1126833.VN24_04265"/>
<dbReference type="HOGENOM" id="CLU_050201_0_0_9"/>
<organism evidence="7 8">
    <name type="scientific">Paenibacillus beijingensis</name>
    <dbReference type="NCBI Taxonomy" id="1126833"/>
    <lineage>
        <taxon>Bacteria</taxon>
        <taxon>Bacillati</taxon>
        <taxon>Bacillota</taxon>
        <taxon>Bacilli</taxon>
        <taxon>Bacillales</taxon>
        <taxon>Paenibacillaceae</taxon>
        <taxon>Paenibacillus</taxon>
    </lineage>
</organism>
<keyword evidence="4 6" id="KW-1133">Transmembrane helix</keyword>
<comment type="subcellular location">
    <subcellularLocation>
        <location evidence="1">Cell membrane</location>
        <topology evidence="1">Multi-pass membrane protein</topology>
    </subcellularLocation>
</comment>
<name>A0A0D5NFD5_9BACL</name>
<keyword evidence="3 6" id="KW-0812">Transmembrane</keyword>
<dbReference type="InterPro" id="IPR050833">
    <property type="entry name" value="Poly_Biosynth_Transport"/>
</dbReference>
<evidence type="ECO:0000313" key="7">
    <source>
        <dbReference type="EMBL" id="AJY73971.1"/>
    </source>
</evidence>
<keyword evidence="5 6" id="KW-0472">Membrane</keyword>
<dbReference type="KEGG" id="pbj:VN24_04265"/>
<accession>A0A0D5NFD5</accession>
<sequence length="448" mass="50040">MSLTAIRRVFTGSGFVQTIFKTSATNFLVMATATITALITARMFGVEGKGELSTVLFWPSFLAGLTGFGLPTSLIYNTKKHGENVTDYLRLCFMYQLPISIIVGVLTWLYLPVWLGNYPGDVIKTAQWFTVLNMPLLLVVNVLQSLAQSLNKFNVYNSLRLNVPLFNLIGLIVLWGFGNLSIPSAAVVYLTTTVLVIFGSLYRLREYLNIKWLVKIKRFAYTSLFGYGIRVYGTEFIGTMYNQFDKLIIISFLSAKEMGLYTVMYTCSRLFNVVQSAITSVVFPKVTGMKKEEIIQKVGTAFRISLFFMLIIAIPGMIIGRFLIGLFFGEAFLEASTTLYILCIECIIGGSSWILSASFNAIGRPGLVLIRQLLALSITIGSFYMLVPHLGLIGVAIALLIGSFVRMIFSISSIIVLFKVPFQKIIFDKSDLNVMKQFILNRKTRSVN</sequence>
<dbReference type="OrthoDB" id="8482265at2"/>
<feature type="transmembrane region" description="Helical" evidence="6">
    <location>
        <begin position="159"/>
        <end position="178"/>
    </location>
</feature>
<proteinExistence type="predicted"/>
<feature type="transmembrane region" description="Helical" evidence="6">
    <location>
        <begin position="184"/>
        <end position="204"/>
    </location>
</feature>
<dbReference type="AlphaFoldDB" id="A0A0D5NFD5"/>
<dbReference type="EMBL" id="CP011058">
    <property type="protein sequence ID" value="AJY73971.1"/>
    <property type="molecule type" value="Genomic_DNA"/>
</dbReference>
<dbReference type="RefSeq" id="WP_045669407.1">
    <property type="nucleotide sequence ID" value="NZ_CP011058.1"/>
</dbReference>
<evidence type="ECO:0000256" key="6">
    <source>
        <dbReference type="SAM" id="Phobius"/>
    </source>
</evidence>